<dbReference type="SUPFAM" id="SSF52833">
    <property type="entry name" value="Thioredoxin-like"/>
    <property type="match status" value="1"/>
</dbReference>
<dbReference type="GO" id="GO:0047134">
    <property type="term" value="F:protein-disulfide reductase [NAD(P)H] activity"/>
    <property type="evidence" value="ECO:0007669"/>
    <property type="project" value="UniProtKB-EC"/>
</dbReference>
<evidence type="ECO:0000256" key="5">
    <source>
        <dbReference type="ARBA" id="ARBA00047388"/>
    </source>
</evidence>
<dbReference type="PANTHER" id="PTHR13871">
    <property type="entry name" value="THIOREDOXIN"/>
    <property type="match status" value="1"/>
</dbReference>
<comment type="catalytic activity">
    <reaction evidence="6">
        <text>[protein]-dithiol + NADP(+) = [protein]-disulfide + NADPH + H(+)</text>
        <dbReference type="Rhea" id="RHEA:18753"/>
        <dbReference type="Rhea" id="RHEA-COMP:10593"/>
        <dbReference type="Rhea" id="RHEA-COMP:10594"/>
        <dbReference type="ChEBI" id="CHEBI:15378"/>
        <dbReference type="ChEBI" id="CHEBI:29950"/>
        <dbReference type="ChEBI" id="CHEBI:50058"/>
        <dbReference type="ChEBI" id="CHEBI:57783"/>
        <dbReference type="ChEBI" id="CHEBI:58349"/>
        <dbReference type="EC" id="1.8.1.8"/>
    </reaction>
</comment>
<keyword evidence="7" id="KW-0812">Transmembrane</keyword>
<dbReference type="Proteomes" id="UP000008021">
    <property type="component" value="Chromosome 11"/>
</dbReference>
<keyword evidence="10" id="KW-1185">Reference proteome</keyword>
<dbReference type="Gramene" id="OMERI11G06090.1">
    <property type="protein sequence ID" value="OMERI11G06090.1"/>
    <property type="gene ID" value="OMERI11G06090"/>
</dbReference>
<feature type="domain" description="Thioredoxin-like fold" evidence="8">
    <location>
        <begin position="221"/>
        <end position="285"/>
    </location>
</feature>
<keyword evidence="7" id="KW-1133">Transmembrane helix</keyword>
<dbReference type="Pfam" id="PF13905">
    <property type="entry name" value="Thioredoxin_8"/>
    <property type="match status" value="1"/>
</dbReference>
<organism evidence="9">
    <name type="scientific">Oryza meridionalis</name>
    <dbReference type="NCBI Taxonomy" id="40149"/>
    <lineage>
        <taxon>Eukaryota</taxon>
        <taxon>Viridiplantae</taxon>
        <taxon>Streptophyta</taxon>
        <taxon>Embryophyta</taxon>
        <taxon>Tracheophyta</taxon>
        <taxon>Spermatophyta</taxon>
        <taxon>Magnoliopsida</taxon>
        <taxon>Liliopsida</taxon>
        <taxon>Poales</taxon>
        <taxon>Poaceae</taxon>
        <taxon>BOP clade</taxon>
        <taxon>Oryzoideae</taxon>
        <taxon>Oryzeae</taxon>
        <taxon>Oryzinae</taxon>
        <taxon>Oryza</taxon>
    </lineage>
</organism>
<evidence type="ECO:0000256" key="4">
    <source>
        <dbReference type="ARBA" id="ARBA00023027"/>
    </source>
</evidence>
<comment type="catalytic activity">
    <reaction evidence="5">
        <text>[protein]-dithiol + NAD(+) = [protein]-disulfide + NADH + H(+)</text>
        <dbReference type="Rhea" id="RHEA:18749"/>
        <dbReference type="Rhea" id="RHEA-COMP:10593"/>
        <dbReference type="Rhea" id="RHEA-COMP:10594"/>
        <dbReference type="ChEBI" id="CHEBI:15378"/>
        <dbReference type="ChEBI" id="CHEBI:29950"/>
        <dbReference type="ChEBI" id="CHEBI:50058"/>
        <dbReference type="ChEBI" id="CHEBI:57540"/>
        <dbReference type="ChEBI" id="CHEBI:57945"/>
        <dbReference type="EC" id="1.8.1.8"/>
    </reaction>
</comment>
<accession>A0A0E0F3T7</accession>
<evidence type="ECO:0000313" key="10">
    <source>
        <dbReference type="Proteomes" id="UP000008021"/>
    </source>
</evidence>
<feature type="transmembrane region" description="Helical" evidence="7">
    <location>
        <begin position="319"/>
        <end position="338"/>
    </location>
</feature>
<dbReference type="eggNOG" id="KOG2501">
    <property type="taxonomic scope" value="Eukaryota"/>
</dbReference>
<evidence type="ECO:0000313" key="9">
    <source>
        <dbReference type="EnsemblPlants" id="OMERI11G06090.1"/>
    </source>
</evidence>
<evidence type="ECO:0000256" key="6">
    <source>
        <dbReference type="ARBA" id="ARBA00047804"/>
    </source>
</evidence>
<dbReference type="Gene3D" id="3.40.30.10">
    <property type="entry name" value="Glutaredoxin"/>
    <property type="match status" value="1"/>
</dbReference>
<dbReference type="AlphaFoldDB" id="A0A0E0F3T7"/>
<dbReference type="PANTHER" id="PTHR13871:SF96">
    <property type="entry name" value="THIOREDOXIN DOMAIN-CONTAINING PROTEIN"/>
    <property type="match status" value="1"/>
</dbReference>
<evidence type="ECO:0000256" key="7">
    <source>
        <dbReference type="SAM" id="Phobius"/>
    </source>
</evidence>
<reference evidence="9" key="1">
    <citation type="submission" date="2015-04" db="UniProtKB">
        <authorList>
            <consortium name="EnsemblPlants"/>
        </authorList>
    </citation>
    <scope>IDENTIFICATION</scope>
</reference>
<protein>
    <recommendedName>
        <fullName evidence="1">protein-disulfide reductase</fullName>
        <ecNumber evidence="1">1.8.1.8</ecNumber>
    </recommendedName>
</protein>
<dbReference type="InterPro" id="IPR036249">
    <property type="entry name" value="Thioredoxin-like_sf"/>
</dbReference>
<dbReference type="EnsemblPlants" id="OMERI11G06090.1">
    <property type="protein sequence ID" value="OMERI11G06090.1"/>
    <property type="gene ID" value="OMERI11G06090"/>
</dbReference>
<sequence length="342" mass="37042">MLIFAPVLVRLHPCCAPTSTRSPLRMFQLFFLALHTSLAFLFNTSARITSVAKLRIAYFHVNNSLFPAVDLTLCFSVRNLGLVLLLQYCAVSAAVSYHSHLVGSTNMSPGSAHPGCKLDAGGDLITCEVDVTMVEIELGPVGVHGQRGVTMLPSSLACTSGLAWRGRMVGFWVCSSSGRCSCSNPCLQGEGHIDVSLTLESLMVSGDLDFVVALVPVATGLLYFSAHWCSPCRKFLPKLIEEYIKMREETSSDDEVVFVSNTDGQEKRNCHLLSVEAWVIVARVSSNIVNVVSCSSSAIVSSSSISISIFVSSSSSSRVVLFLLLIIIFCNHKLALILDRKQ</sequence>
<dbReference type="HOGENOM" id="CLU_812291_0_0_1"/>
<proteinExistence type="predicted"/>
<dbReference type="InterPro" id="IPR012336">
    <property type="entry name" value="Thioredoxin-like_fold"/>
</dbReference>
<dbReference type="InterPro" id="IPR052259">
    <property type="entry name" value="Nucleoredoxin-like"/>
</dbReference>
<keyword evidence="3" id="KW-0560">Oxidoreductase</keyword>
<evidence type="ECO:0000256" key="3">
    <source>
        <dbReference type="ARBA" id="ARBA00023002"/>
    </source>
</evidence>
<name>A0A0E0F3T7_9ORYZ</name>
<dbReference type="EC" id="1.8.1.8" evidence="1"/>
<evidence type="ECO:0000256" key="1">
    <source>
        <dbReference type="ARBA" id="ARBA00012612"/>
    </source>
</evidence>
<keyword evidence="4" id="KW-0520">NAD</keyword>
<evidence type="ECO:0000259" key="8">
    <source>
        <dbReference type="Pfam" id="PF13905"/>
    </source>
</evidence>
<keyword evidence="7" id="KW-0472">Membrane</keyword>
<reference evidence="9" key="2">
    <citation type="submission" date="2018-05" db="EMBL/GenBank/DDBJ databases">
        <title>OmerRS3 (Oryza meridionalis Reference Sequence Version 3).</title>
        <authorList>
            <person name="Zhang J."/>
            <person name="Kudrna D."/>
            <person name="Lee S."/>
            <person name="Talag J."/>
            <person name="Welchert J."/>
            <person name="Wing R.A."/>
        </authorList>
    </citation>
    <scope>NUCLEOTIDE SEQUENCE [LARGE SCALE GENOMIC DNA]</scope>
    <source>
        <strain evidence="9">cv. OR44</strain>
    </source>
</reference>
<evidence type="ECO:0000256" key="2">
    <source>
        <dbReference type="ARBA" id="ARBA00022737"/>
    </source>
</evidence>
<keyword evidence="2" id="KW-0677">Repeat</keyword>